<reference evidence="8 9" key="1">
    <citation type="submission" date="2019-03" db="EMBL/GenBank/DDBJ databases">
        <title>Diversity of the mouse oral microbiome.</title>
        <authorList>
            <person name="Joseph S."/>
            <person name="Aduse-Opoku J."/>
            <person name="Curtis M."/>
            <person name="Wade W."/>
            <person name="Hashim A."/>
        </authorList>
    </citation>
    <scope>NUCLEOTIDE SEQUENCE [LARGE SCALE GENOMIC DNA]</scope>
    <source>
        <strain evidence="8 9">WT12</strain>
    </source>
</reference>
<keyword evidence="6" id="KW-0862">Zinc</keyword>
<dbReference type="InterPro" id="IPR001365">
    <property type="entry name" value="A_deaminase_dom"/>
</dbReference>
<keyword evidence="5 8" id="KW-0378">Hydrolase</keyword>
<dbReference type="Gene3D" id="3.20.20.140">
    <property type="entry name" value="Metal-dependent hydrolases"/>
    <property type="match status" value="1"/>
</dbReference>
<evidence type="ECO:0000256" key="6">
    <source>
        <dbReference type="ARBA" id="ARBA00022833"/>
    </source>
</evidence>
<gene>
    <name evidence="8" type="primary">add</name>
    <name evidence="8" type="ORF">E4T80_08800</name>
</gene>
<dbReference type="GO" id="GO:0006154">
    <property type="term" value="P:adenosine catabolic process"/>
    <property type="evidence" value="ECO:0007669"/>
    <property type="project" value="TreeGrafter"/>
</dbReference>
<evidence type="ECO:0000256" key="1">
    <source>
        <dbReference type="ARBA" id="ARBA00001947"/>
    </source>
</evidence>
<dbReference type="GO" id="GO:0004000">
    <property type="term" value="F:adenosine deaminase activity"/>
    <property type="evidence" value="ECO:0007669"/>
    <property type="project" value="TreeGrafter"/>
</dbReference>
<feature type="domain" description="Adenosine deaminase" evidence="7">
    <location>
        <begin position="10"/>
        <end position="333"/>
    </location>
</feature>
<dbReference type="Pfam" id="PF00962">
    <property type="entry name" value="A_deaminase"/>
    <property type="match status" value="1"/>
</dbReference>
<dbReference type="SUPFAM" id="SSF51556">
    <property type="entry name" value="Metallo-dependent hydrolases"/>
    <property type="match status" value="1"/>
</dbReference>
<evidence type="ECO:0000256" key="5">
    <source>
        <dbReference type="ARBA" id="ARBA00022801"/>
    </source>
</evidence>
<dbReference type="InterPro" id="IPR032466">
    <property type="entry name" value="Metal_Hydrolase"/>
</dbReference>
<dbReference type="InterPro" id="IPR006330">
    <property type="entry name" value="Ado/ade_deaminase"/>
</dbReference>
<evidence type="ECO:0000256" key="3">
    <source>
        <dbReference type="ARBA" id="ARBA00012784"/>
    </source>
</evidence>
<protein>
    <recommendedName>
        <fullName evidence="3">adenosine deaminase</fullName>
        <ecNumber evidence="3">3.5.4.4</ecNumber>
    </recommendedName>
</protein>
<evidence type="ECO:0000313" key="9">
    <source>
        <dbReference type="Proteomes" id="UP000297396"/>
    </source>
</evidence>
<organism evidence="8 9">
    <name type="scientific">Muribacter muris</name>
    <dbReference type="NCBI Taxonomy" id="67855"/>
    <lineage>
        <taxon>Bacteria</taxon>
        <taxon>Pseudomonadati</taxon>
        <taxon>Pseudomonadota</taxon>
        <taxon>Gammaproteobacteria</taxon>
        <taxon>Pasteurellales</taxon>
        <taxon>Pasteurellaceae</taxon>
        <taxon>Muribacter</taxon>
    </lineage>
</organism>
<dbReference type="Proteomes" id="UP000297396">
    <property type="component" value="Unassembled WGS sequence"/>
</dbReference>
<dbReference type="OrthoDB" id="105475at2"/>
<dbReference type="EMBL" id="SPPA01000019">
    <property type="protein sequence ID" value="TFV09171.1"/>
    <property type="molecule type" value="Genomic_DNA"/>
</dbReference>
<comment type="cofactor">
    <cofactor evidence="1">
        <name>Zn(2+)</name>
        <dbReference type="ChEBI" id="CHEBI:29105"/>
    </cofactor>
</comment>
<dbReference type="PANTHER" id="PTHR11409">
    <property type="entry name" value="ADENOSINE DEAMINASE"/>
    <property type="match status" value="1"/>
</dbReference>
<evidence type="ECO:0000256" key="4">
    <source>
        <dbReference type="ARBA" id="ARBA00022723"/>
    </source>
</evidence>
<dbReference type="GO" id="GO:0005829">
    <property type="term" value="C:cytosol"/>
    <property type="evidence" value="ECO:0007669"/>
    <property type="project" value="TreeGrafter"/>
</dbReference>
<accession>A0A4Y9JTW7</accession>
<proteinExistence type="inferred from homology"/>
<name>A0A4Y9JTW7_9PAST</name>
<dbReference type="RefSeq" id="WP_135057498.1">
    <property type="nucleotide sequence ID" value="NZ_JADGLC010000019.1"/>
</dbReference>
<dbReference type="GO" id="GO:0046872">
    <property type="term" value="F:metal ion binding"/>
    <property type="evidence" value="ECO:0007669"/>
    <property type="project" value="UniProtKB-KW"/>
</dbReference>
<dbReference type="EC" id="3.5.4.4" evidence="3"/>
<evidence type="ECO:0000313" key="8">
    <source>
        <dbReference type="EMBL" id="TFV09171.1"/>
    </source>
</evidence>
<dbReference type="GO" id="GO:0043103">
    <property type="term" value="P:hypoxanthine salvage"/>
    <property type="evidence" value="ECO:0007669"/>
    <property type="project" value="TreeGrafter"/>
</dbReference>
<sequence length="341" mass="37758">MNIERYAMIDLHLHLDGSLSPQWLLEWAKKQAISLPTTDPTQLLSFISAPHDCSDLNQYLRSFEIPLAVLQSPQALTAAVTHLIERLDQAQMLYAEIRFAPQLHTQKTMDQEQAVLAAIAGLQAVENCHSLFKVNLILCCMRGEDNQAENHETVRLAQKYLGQGVVAIDLAGAEGLYPTAHYQTLFSEAVALGVPFTLHAGEAAGADSVQQALDFGATRIGHGVRAVESDAVVLQLIERKTPLEMCPCSNLQTKTVASLSQYPLRHYLERGVVATVNTDNMTVSNTTVAHEFALLKRDYRLTNVEARQLVQNAVQAAFLCAEDKQILWEKVQQRWATANLC</sequence>
<keyword evidence="4" id="KW-0479">Metal-binding</keyword>
<dbReference type="PANTHER" id="PTHR11409:SF43">
    <property type="entry name" value="ADENOSINE DEAMINASE"/>
    <property type="match status" value="1"/>
</dbReference>
<dbReference type="NCBIfam" id="TIGR01430">
    <property type="entry name" value="aden_deam"/>
    <property type="match status" value="1"/>
</dbReference>
<dbReference type="AlphaFoldDB" id="A0A4Y9JTW7"/>
<evidence type="ECO:0000256" key="2">
    <source>
        <dbReference type="ARBA" id="ARBA00006676"/>
    </source>
</evidence>
<comment type="similarity">
    <text evidence="2">Belongs to the metallo-dependent hydrolases superfamily. Adenosine and AMP deaminases family.</text>
</comment>
<dbReference type="GO" id="GO:0046103">
    <property type="term" value="P:inosine biosynthetic process"/>
    <property type="evidence" value="ECO:0007669"/>
    <property type="project" value="TreeGrafter"/>
</dbReference>
<evidence type="ECO:0000259" key="7">
    <source>
        <dbReference type="Pfam" id="PF00962"/>
    </source>
</evidence>
<comment type="caution">
    <text evidence="8">The sequence shown here is derived from an EMBL/GenBank/DDBJ whole genome shotgun (WGS) entry which is preliminary data.</text>
</comment>